<dbReference type="InterPro" id="IPR012340">
    <property type="entry name" value="NA-bd_OB-fold"/>
</dbReference>
<keyword evidence="2 7" id="KW-0963">Cytoplasm</keyword>
<feature type="region of interest" description="Disordered" evidence="9">
    <location>
        <begin position="714"/>
        <end position="744"/>
    </location>
</feature>
<dbReference type="InterPro" id="IPR050180">
    <property type="entry name" value="RNR_Ribonuclease"/>
</dbReference>
<dbReference type="Gene3D" id="2.40.50.140">
    <property type="entry name" value="Nucleic acid-binding proteins"/>
    <property type="match status" value="2"/>
</dbReference>
<evidence type="ECO:0000256" key="8">
    <source>
        <dbReference type="SAM" id="Coils"/>
    </source>
</evidence>
<evidence type="ECO:0000256" key="3">
    <source>
        <dbReference type="ARBA" id="ARBA00022722"/>
    </source>
</evidence>
<feature type="domain" description="S1 motif" evidence="10">
    <location>
        <begin position="628"/>
        <end position="709"/>
    </location>
</feature>
<comment type="function">
    <text evidence="7">3'-5' exoribonuclease that releases 5'-nucleoside monophosphates and is involved in maturation of structured RNAs.</text>
</comment>
<dbReference type="PROSITE" id="PS50126">
    <property type="entry name" value="S1"/>
    <property type="match status" value="1"/>
</dbReference>
<evidence type="ECO:0000256" key="2">
    <source>
        <dbReference type="ARBA" id="ARBA00022490"/>
    </source>
</evidence>
<dbReference type="Proteomes" id="UP000366872">
    <property type="component" value="Unassembled WGS sequence"/>
</dbReference>
<protein>
    <recommendedName>
        <fullName evidence="7">Ribonuclease R</fullName>
        <shortName evidence="7">RNase R</shortName>
        <ecNumber evidence="7">3.1.13.1</ecNumber>
    </recommendedName>
</protein>
<gene>
    <name evidence="11" type="primary">rnr_1</name>
    <name evidence="7" type="synonym">rnr</name>
    <name evidence="11" type="ORF">PDESU_01291</name>
</gene>
<dbReference type="GO" id="GO:0003723">
    <property type="term" value="F:RNA binding"/>
    <property type="evidence" value="ECO:0007669"/>
    <property type="project" value="UniProtKB-UniRule"/>
</dbReference>
<dbReference type="SUPFAM" id="SSF50249">
    <property type="entry name" value="Nucleic acid-binding proteins"/>
    <property type="match status" value="3"/>
</dbReference>
<dbReference type="EMBL" id="CAAHFG010000001">
    <property type="protein sequence ID" value="VGO12737.1"/>
    <property type="molecule type" value="Genomic_DNA"/>
</dbReference>
<dbReference type="GO" id="GO:0008859">
    <property type="term" value="F:exoribonuclease II activity"/>
    <property type="evidence" value="ECO:0007669"/>
    <property type="project" value="UniProtKB-UniRule"/>
</dbReference>
<keyword evidence="3 7" id="KW-0540">Nuclease</keyword>
<dbReference type="RefSeq" id="WP_168442027.1">
    <property type="nucleotide sequence ID" value="NZ_CAAHFG010000001.1"/>
</dbReference>
<dbReference type="SMART" id="SM00955">
    <property type="entry name" value="RNB"/>
    <property type="match status" value="1"/>
</dbReference>
<dbReference type="Pfam" id="PF00773">
    <property type="entry name" value="RNB"/>
    <property type="match status" value="1"/>
</dbReference>
<evidence type="ECO:0000313" key="12">
    <source>
        <dbReference type="Proteomes" id="UP000366872"/>
    </source>
</evidence>
<dbReference type="PANTHER" id="PTHR23355:SF9">
    <property type="entry name" value="DIS3-LIKE EXONUCLEASE 2"/>
    <property type="match status" value="1"/>
</dbReference>
<dbReference type="InterPro" id="IPR003029">
    <property type="entry name" value="S1_domain"/>
</dbReference>
<dbReference type="GO" id="GO:0006402">
    <property type="term" value="P:mRNA catabolic process"/>
    <property type="evidence" value="ECO:0007669"/>
    <property type="project" value="TreeGrafter"/>
</dbReference>
<evidence type="ECO:0000256" key="5">
    <source>
        <dbReference type="ARBA" id="ARBA00022839"/>
    </source>
</evidence>
<evidence type="ECO:0000256" key="9">
    <source>
        <dbReference type="SAM" id="MobiDB-lite"/>
    </source>
</evidence>
<accession>A0A6C2TYP4</accession>
<name>A0A6C2TYP4_PONDE</name>
<dbReference type="PROSITE" id="PS01175">
    <property type="entry name" value="RIBONUCLEASE_II"/>
    <property type="match status" value="1"/>
</dbReference>
<dbReference type="NCBIfam" id="TIGR00358">
    <property type="entry name" value="3_prime_RNase"/>
    <property type="match status" value="1"/>
</dbReference>
<evidence type="ECO:0000256" key="1">
    <source>
        <dbReference type="ARBA" id="ARBA00001849"/>
    </source>
</evidence>
<evidence type="ECO:0000259" key="10">
    <source>
        <dbReference type="PROSITE" id="PS50126"/>
    </source>
</evidence>
<feature type="compositionally biased region" description="Basic residues" evidence="9">
    <location>
        <begin position="731"/>
        <end position="744"/>
    </location>
</feature>
<keyword evidence="4 7" id="KW-0378">Hydrolase</keyword>
<feature type="coiled-coil region" evidence="8">
    <location>
        <begin position="589"/>
        <end position="616"/>
    </location>
</feature>
<comment type="similarity">
    <text evidence="7">Belongs to the RNR ribonuclease family. RNase R subfamily.</text>
</comment>
<dbReference type="InterPro" id="IPR004476">
    <property type="entry name" value="RNase_II/RNase_R"/>
</dbReference>
<dbReference type="InterPro" id="IPR022966">
    <property type="entry name" value="RNase_II/R_CS"/>
</dbReference>
<dbReference type="InterPro" id="IPR040476">
    <property type="entry name" value="CSD2"/>
</dbReference>
<comment type="subcellular location">
    <subcellularLocation>
        <location evidence="7">Cytoplasm</location>
    </subcellularLocation>
</comment>
<keyword evidence="5 7" id="KW-0269">Exonuclease</keyword>
<proteinExistence type="inferred from homology"/>
<dbReference type="HAMAP" id="MF_01895">
    <property type="entry name" value="RNase_R"/>
    <property type="match status" value="1"/>
</dbReference>
<reference evidence="11 12" key="1">
    <citation type="submission" date="2019-04" db="EMBL/GenBank/DDBJ databases">
        <authorList>
            <person name="Van Vliet M D."/>
        </authorList>
    </citation>
    <scope>NUCLEOTIDE SEQUENCE [LARGE SCALE GENOMIC DNA]</scope>
    <source>
        <strain evidence="11 12">F1</strain>
    </source>
</reference>
<dbReference type="EC" id="3.1.13.1" evidence="7"/>
<keyword evidence="6 7" id="KW-0694">RNA-binding</keyword>
<dbReference type="GO" id="GO:0005829">
    <property type="term" value="C:cytosol"/>
    <property type="evidence" value="ECO:0007669"/>
    <property type="project" value="TreeGrafter"/>
</dbReference>
<organism evidence="11 12">
    <name type="scientific">Pontiella desulfatans</name>
    <dbReference type="NCBI Taxonomy" id="2750659"/>
    <lineage>
        <taxon>Bacteria</taxon>
        <taxon>Pseudomonadati</taxon>
        <taxon>Kiritimatiellota</taxon>
        <taxon>Kiritimatiellia</taxon>
        <taxon>Kiritimatiellales</taxon>
        <taxon>Pontiellaceae</taxon>
        <taxon>Pontiella</taxon>
    </lineage>
</organism>
<evidence type="ECO:0000256" key="6">
    <source>
        <dbReference type="ARBA" id="ARBA00022884"/>
    </source>
</evidence>
<evidence type="ECO:0000256" key="4">
    <source>
        <dbReference type="ARBA" id="ARBA00022801"/>
    </source>
</evidence>
<dbReference type="AlphaFoldDB" id="A0A6C2TYP4"/>
<feature type="compositionally biased region" description="Basic and acidic residues" evidence="9">
    <location>
        <begin position="721"/>
        <end position="730"/>
    </location>
</feature>
<comment type="catalytic activity">
    <reaction evidence="1 7">
        <text>Exonucleolytic cleavage in the 3'- to 5'-direction to yield nucleoside 5'-phosphates.</text>
        <dbReference type="EC" id="3.1.13.1"/>
    </reaction>
</comment>
<sequence length="744" mass="83679">MSFDTQILQFISAPGYRPMKQHELARALNIVSKGQRSDFRHDLYALEDAGKIVRLRKNRWGLPQAGNEVVGTLKMMAKGGAIFIPDTEGESEIYVSDRNCGVALPDDKVAIEVFHSEYAERQRERRGQTDLRAEGRVAKVIERATEQTVGLLKKTPYYSYIIPDAPGFRHDVRIEDTRNIPENHKVLVKLNDWIDPYKPLTGSILEDLGEKSAPGVDVDSLLADAGIREEFPENVVAEANALSGEVTPDKMEGRTDLRDAVTFTIDPETAKDYDDAVSLEPHPDGGWTLGVHIADVSTYVRPGSLIDKEAFKRGNSIYLVDRAVMMLPKELTTKVCSLNPENDHLSHTAEIHLSEDGAMLGYKTYPSVIHSKARLTYTQVQRFIDGEHDHGIPDLVLHRLENLWPLVQKVRALRVANGSVEINTPEIEIKLNEQGRIEKMMPRSESKEAYGLIEDCMLLTNRAVAEILIAAEKPAIYRVHEEPDDEQWAAMGMELQALGIPALPQTRQEINQAVKLAAGTAVEYTANLAILRNFKRAEYSATQVGHFGLAFDDYTHFTSPIRRYPDLLVHRMLKAVELGQEFGMAADKIELIAMHCNETEKKADELERKSTETKRIEYYSETMNTSPTATFKGYIVAIKGKGMIVELPDSLQRGMVTFASITSDWLVANEQMTQAQTKAGKVKFTIGQEVEVALAKVDAARGFIDFVMADQLSQPRRRERQPRIEPDLKTGKPRLRGKHRRRRK</sequence>
<dbReference type="InterPro" id="IPR011805">
    <property type="entry name" value="RNase_R"/>
</dbReference>
<keyword evidence="8" id="KW-0175">Coiled coil</keyword>
<evidence type="ECO:0000256" key="7">
    <source>
        <dbReference type="HAMAP-Rule" id="MF_01895"/>
    </source>
</evidence>
<dbReference type="InterPro" id="IPR001900">
    <property type="entry name" value="RNase_II/R"/>
</dbReference>
<dbReference type="Pfam" id="PF17876">
    <property type="entry name" value="CSD2"/>
    <property type="match status" value="1"/>
</dbReference>
<dbReference type="PANTHER" id="PTHR23355">
    <property type="entry name" value="RIBONUCLEASE"/>
    <property type="match status" value="1"/>
</dbReference>
<keyword evidence="12" id="KW-1185">Reference proteome</keyword>
<evidence type="ECO:0000313" key="11">
    <source>
        <dbReference type="EMBL" id="VGO12737.1"/>
    </source>
</evidence>